<organism evidence="3 4">
    <name type="scientific">Nonomuraea rubra</name>
    <dbReference type="NCBI Taxonomy" id="46180"/>
    <lineage>
        <taxon>Bacteria</taxon>
        <taxon>Bacillati</taxon>
        <taxon>Actinomycetota</taxon>
        <taxon>Actinomycetes</taxon>
        <taxon>Streptosporangiales</taxon>
        <taxon>Streptosporangiaceae</taxon>
        <taxon>Nonomuraea</taxon>
    </lineage>
</organism>
<feature type="domain" description="Tc toxin complex TcA C-terminal TcB-binding" evidence="2">
    <location>
        <begin position="2"/>
        <end position="57"/>
    </location>
</feature>
<gene>
    <name evidence="3" type="ORF">HD593_006341</name>
</gene>
<proteinExistence type="predicted"/>
<protein>
    <recommendedName>
        <fullName evidence="2">Tc toxin complex TcA C-terminal TcB-binding domain-containing protein</fullName>
    </recommendedName>
</protein>
<evidence type="ECO:0000256" key="1">
    <source>
        <dbReference type="SAM" id="MobiDB-lite"/>
    </source>
</evidence>
<feature type="compositionally biased region" description="Polar residues" evidence="1">
    <location>
        <begin position="1"/>
        <end position="10"/>
    </location>
</feature>
<evidence type="ECO:0000313" key="4">
    <source>
        <dbReference type="Proteomes" id="UP000565579"/>
    </source>
</evidence>
<comment type="caution">
    <text evidence="3">The sequence shown here is derived from an EMBL/GenBank/DDBJ whole genome shotgun (WGS) entry which is preliminary data.</text>
</comment>
<feature type="compositionally biased region" description="Basic and acidic residues" evidence="1">
    <location>
        <begin position="16"/>
        <end position="29"/>
    </location>
</feature>
<accession>A0A7X0NXP3</accession>
<name>A0A7X0NXP3_9ACTN</name>
<dbReference type="Proteomes" id="UP000565579">
    <property type="component" value="Unassembled WGS sequence"/>
</dbReference>
<evidence type="ECO:0000313" key="3">
    <source>
        <dbReference type="EMBL" id="MBB6551546.1"/>
    </source>
</evidence>
<keyword evidence="4" id="KW-1185">Reference proteome</keyword>
<evidence type="ECO:0000259" key="2">
    <source>
        <dbReference type="Pfam" id="PF18276"/>
    </source>
</evidence>
<dbReference type="AlphaFoldDB" id="A0A7X0NXP3"/>
<reference evidence="3 4" key="1">
    <citation type="submission" date="2020-08" db="EMBL/GenBank/DDBJ databases">
        <title>Sequencing the genomes of 1000 actinobacteria strains.</title>
        <authorList>
            <person name="Klenk H.-P."/>
        </authorList>
    </citation>
    <scope>NUCLEOTIDE SEQUENCE [LARGE SCALE GENOMIC DNA]</scope>
    <source>
        <strain evidence="3 4">DSM 43768</strain>
    </source>
</reference>
<feature type="region of interest" description="Disordered" evidence="1">
    <location>
        <begin position="1"/>
        <end position="29"/>
    </location>
</feature>
<dbReference type="InterPro" id="IPR040840">
    <property type="entry name" value="TcA_TcB_BD"/>
</dbReference>
<sequence>MQTIATSSGSGLFETSLRDERSLPFEGHEPADRTARRLRQFDYDTVSDVILHLRYTAGEGGAQLCDKAVERVRDLAGAAEESGPVRLFSLRHDLPAGWRRRRRWPLCRACPGRDARRLV</sequence>
<dbReference type="Pfam" id="PF18276">
    <property type="entry name" value="TcA_TcB_BD"/>
    <property type="match status" value="1"/>
</dbReference>
<dbReference type="EMBL" id="JACHMI010000001">
    <property type="protein sequence ID" value="MBB6551546.1"/>
    <property type="molecule type" value="Genomic_DNA"/>
</dbReference>